<evidence type="ECO:0000259" key="9">
    <source>
        <dbReference type="Pfam" id="PF05057"/>
    </source>
</evidence>
<dbReference type="SUPFAM" id="SSF53474">
    <property type="entry name" value="alpha/beta-Hydrolases"/>
    <property type="match status" value="1"/>
</dbReference>
<proteinExistence type="inferred from homology"/>
<dbReference type="PANTHER" id="PTHR48182:SF2">
    <property type="entry name" value="PROTEIN SERAC1"/>
    <property type="match status" value="1"/>
</dbReference>
<gene>
    <name evidence="10" type="ORF">EDB81DRAFT_29230</name>
</gene>
<dbReference type="InterPro" id="IPR052374">
    <property type="entry name" value="SERAC1"/>
</dbReference>
<feature type="domain" description="DUF676" evidence="9">
    <location>
        <begin position="121"/>
        <end position="203"/>
    </location>
</feature>
<comment type="subcellular location">
    <subcellularLocation>
        <location evidence="2">Endoplasmic reticulum</location>
    </subcellularLocation>
    <subcellularLocation>
        <location evidence="3">Membrane</location>
    </subcellularLocation>
    <subcellularLocation>
        <location evidence="1">Mitochondrion</location>
    </subcellularLocation>
</comment>
<protein>
    <submittedName>
        <fullName evidence="10">Alpha/Beta hydrolase protein</fullName>
    </submittedName>
</protein>
<evidence type="ECO:0000256" key="7">
    <source>
        <dbReference type="ARBA" id="ARBA00023136"/>
    </source>
</evidence>
<evidence type="ECO:0000313" key="10">
    <source>
        <dbReference type="EMBL" id="KAH7175932.1"/>
    </source>
</evidence>
<name>A0A9P9JIH9_9HYPO</name>
<organism evidence="10 11">
    <name type="scientific">Dactylonectria macrodidyma</name>
    <dbReference type="NCBI Taxonomy" id="307937"/>
    <lineage>
        <taxon>Eukaryota</taxon>
        <taxon>Fungi</taxon>
        <taxon>Dikarya</taxon>
        <taxon>Ascomycota</taxon>
        <taxon>Pezizomycotina</taxon>
        <taxon>Sordariomycetes</taxon>
        <taxon>Hypocreomycetidae</taxon>
        <taxon>Hypocreales</taxon>
        <taxon>Nectriaceae</taxon>
        <taxon>Dactylonectria</taxon>
    </lineage>
</organism>
<feature type="compositionally biased region" description="Low complexity" evidence="8">
    <location>
        <begin position="21"/>
        <end position="34"/>
    </location>
</feature>
<keyword evidence="10" id="KW-0378">Hydrolase</keyword>
<evidence type="ECO:0000256" key="2">
    <source>
        <dbReference type="ARBA" id="ARBA00004240"/>
    </source>
</evidence>
<reference evidence="10" key="1">
    <citation type="journal article" date="2021" name="Nat. Commun.">
        <title>Genetic determinants of endophytism in the Arabidopsis root mycobiome.</title>
        <authorList>
            <person name="Mesny F."/>
            <person name="Miyauchi S."/>
            <person name="Thiergart T."/>
            <person name="Pickel B."/>
            <person name="Atanasova L."/>
            <person name="Karlsson M."/>
            <person name="Huettel B."/>
            <person name="Barry K.W."/>
            <person name="Haridas S."/>
            <person name="Chen C."/>
            <person name="Bauer D."/>
            <person name="Andreopoulos W."/>
            <person name="Pangilinan J."/>
            <person name="LaButti K."/>
            <person name="Riley R."/>
            <person name="Lipzen A."/>
            <person name="Clum A."/>
            <person name="Drula E."/>
            <person name="Henrissat B."/>
            <person name="Kohler A."/>
            <person name="Grigoriev I.V."/>
            <person name="Martin F.M."/>
            <person name="Hacquard S."/>
        </authorList>
    </citation>
    <scope>NUCLEOTIDE SEQUENCE</scope>
    <source>
        <strain evidence="10">MPI-CAGE-AT-0147</strain>
    </source>
</reference>
<dbReference type="Proteomes" id="UP000738349">
    <property type="component" value="Unassembled WGS sequence"/>
</dbReference>
<dbReference type="Pfam" id="PF05057">
    <property type="entry name" value="DUF676"/>
    <property type="match status" value="1"/>
</dbReference>
<dbReference type="InterPro" id="IPR007751">
    <property type="entry name" value="DUF676_lipase-like"/>
</dbReference>
<evidence type="ECO:0000256" key="6">
    <source>
        <dbReference type="ARBA" id="ARBA00023128"/>
    </source>
</evidence>
<accession>A0A9P9JIH9</accession>
<feature type="compositionally biased region" description="Basic residues" evidence="8">
    <location>
        <begin position="1"/>
        <end position="11"/>
    </location>
</feature>
<evidence type="ECO:0000256" key="1">
    <source>
        <dbReference type="ARBA" id="ARBA00004173"/>
    </source>
</evidence>
<dbReference type="AlphaFoldDB" id="A0A9P9JIH9"/>
<dbReference type="InterPro" id="IPR029058">
    <property type="entry name" value="AB_hydrolase_fold"/>
</dbReference>
<dbReference type="GO" id="GO:0005783">
    <property type="term" value="C:endoplasmic reticulum"/>
    <property type="evidence" value="ECO:0007669"/>
    <property type="project" value="UniProtKB-SubCell"/>
</dbReference>
<keyword evidence="6" id="KW-0496">Mitochondrion</keyword>
<evidence type="ECO:0000256" key="5">
    <source>
        <dbReference type="ARBA" id="ARBA00022824"/>
    </source>
</evidence>
<comment type="similarity">
    <text evidence="4">Belongs to the putative lipase ROG1 family.</text>
</comment>
<comment type="caution">
    <text evidence="10">The sequence shown here is derived from an EMBL/GenBank/DDBJ whole genome shotgun (WGS) entry which is preliminary data.</text>
</comment>
<keyword evidence="7" id="KW-0472">Membrane</keyword>
<keyword evidence="11" id="KW-1185">Reference proteome</keyword>
<dbReference type="PANTHER" id="PTHR48182">
    <property type="entry name" value="PROTEIN SERAC1"/>
    <property type="match status" value="1"/>
</dbReference>
<sequence>MFHRFKAKISRRPASPGRSENASASASLNASLSAQTTEPTQPRTKKYGLFKLAERQPDPSEPETYPVDIIAVHGLNGDAYSTWTHSSTGVLWLRDFLPSFLPGCRVYTYGYPSKLFCKVSHACVEDFGRGLLASVRDHLEDSPTGTRRIIFVCHSLGGIVCKQALVVAHEKDNIYGAVLKSIIGVVFLATPHAGSGGANLANVFLTIANTFRSTATAGRRPRVARTELLNYLSRNSDDLQELFVSVQHQLQNLSVVSFYETQATAPLSHLANIGVNFLVVNRASAQLGLSNEDPIPLPEDHRSICRFASETSSSYIAVVNALRKIARQSLGVDLALRRVST</sequence>
<dbReference type="OrthoDB" id="5086500at2759"/>
<dbReference type="Gene3D" id="3.40.50.1820">
    <property type="entry name" value="alpha/beta hydrolase"/>
    <property type="match status" value="1"/>
</dbReference>
<evidence type="ECO:0000256" key="3">
    <source>
        <dbReference type="ARBA" id="ARBA00004370"/>
    </source>
</evidence>
<evidence type="ECO:0000256" key="8">
    <source>
        <dbReference type="SAM" id="MobiDB-lite"/>
    </source>
</evidence>
<dbReference type="GO" id="GO:0016787">
    <property type="term" value="F:hydrolase activity"/>
    <property type="evidence" value="ECO:0007669"/>
    <property type="project" value="UniProtKB-KW"/>
</dbReference>
<feature type="region of interest" description="Disordered" evidence="8">
    <location>
        <begin position="1"/>
        <end position="45"/>
    </location>
</feature>
<evidence type="ECO:0000313" key="11">
    <source>
        <dbReference type="Proteomes" id="UP000738349"/>
    </source>
</evidence>
<evidence type="ECO:0000256" key="4">
    <source>
        <dbReference type="ARBA" id="ARBA00007920"/>
    </source>
</evidence>
<dbReference type="GO" id="GO:0016020">
    <property type="term" value="C:membrane"/>
    <property type="evidence" value="ECO:0007669"/>
    <property type="project" value="UniProtKB-SubCell"/>
</dbReference>
<dbReference type="GO" id="GO:0005739">
    <property type="term" value="C:mitochondrion"/>
    <property type="evidence" value="ECO:0007669"/>
    <property type="project" value="UniProtKB-SubCell"/>
</dbReference>
<dbReference type="EMBL" id="JAGMUV010000001">
    <property type="protein sequence ID" value="KAH7175932.1"/>
    <property type="molecule type" value="Genomic_DNA"/>
</dbReference>
<keyword evidence="5" id="KW-0256">Endoplasmic reticulum</keyword>